<reference evidence="1 2" key="1">
    <citation type="journal article" date="2010" name="Science">
        <title>Genomic comparison of the ants Camponotus floridanus and Harpegnathos saltator.</title>
        <authorList>
            <person name="Bonasio R."/>
            <person name="Zhang G."/>
            <person name="Ye C."/>
            <person name="Mutti N.S."/>
            <person name="Fang X."/>
            <person name="Qin N."/>
            <person name="Donahue G."/>
            <person name="Yang P."/>
            <person name="Li Q."/>
            <person name="Li C."/>
            <person name="Zhang P."/>
            <person name="Huang Z."/>
            <person name="Berger S.L."/>
            <person name="Reinberg D."/>
            <person name="Wang J."/>
            <person name="Liebig J."/>
        </authorList>
    </citation>
    <scope>NUCLEOTIDE SEQUENCE [LARGE SCALE GENOMIC DNA]</scope>
    <source>
        <strain evidence="2">C129</strain>
    </source>
</reference>
<proteinExistence type="predicted"/>
<dbReference type="Proteomes" id="UP000000311">
    <property type="component" value="Unassembled WGS sequence"/>
</dbReference>
<gene>
    <name evidence="1" type="ORF">EAG_14933</name>
</gene>
<dbReference type="InParanoid" id="E2AIL4"/>
<sequence length="376" mass="40233">MSVELGALTLRLVHPTAPVLLTKNDPLGTLIRDTCGFIIQESQRSHPFKRSPGVVVVVVVDVHRFAALWWLRLRGHGARGRESDWVSWSAVDFGGCVTWTPRCIRLTAVVCVVPWVVRWSGKSGRGDSAAGTAQDAGGEVYRFIRMSQVASSSLGGLVKRVGSRPIGCSVHGSKVKDTLLSGSTAAPFDGRNGPGDRGVDAGRGMRLGWRRIGRVVVVVVVDVHRFAALWWLRLRAAVLVGVSQSKSDWVSWSAVDFGGYVTWTPRCIRLTAVVCVVPWVVRWSGKSGRGDSAAGTAQDAGGEVYHLIRMSQVASSSLGGLVKPNRRSTPKTADNYRAKELDLPAPGSAALPRAGPTPFRLPVRSVGAILMCAGAG</sequence>
<evidence type="ECO:0000313" key="1">
    <source>
        <dbReference type="EMBL" id="EFN66725.1"/>
    </source>
</evidence>
<dbReference type="EMBL" id="GL439832">
    <property type="protein sequence ID" value="EFN66725.1"/>
    <property type="molecule type" value="Genomic_DNA"/>
</dbReference>
<keyword evidence="2" id="KW-1185">Reference proteome</keyword>
<dbReference type="AlphaFoldDB" id="E2AIL4"/>
<evidence type="ECO:0000313" key="2">
    <source>
        <dbReference type="Proteomes" id="UP000000311"/>
    </source>
</evidence>
<name>E2AIL4_CAMFO</name>
<organism evidence="2">
    <name type="scientific">Camponotus floridanus</name>
    <name type="common">Florida carpenter ant</name>
    <dbReference type="NCBI Taxonomy" id="104421"/>
    <lineage>
        <taxon>Eukaryota</taxon>
        <taxon>Metazoa</taxon>
        <taxon>Ecdysozoa</taxon>
        <taxon>Arthropoda</taxon>
        <taxon>Hexapoda</taxon>
        <taxon>Insecta</taxon>
        <taxon>Pterygota</taxon>
        <taxon>Neoptera</taxon>
        <taxon>Endopterygota</taxon>
        <taxon>Hymenoptera</taxon>
        <taxon>Apocrita</taxon>
        <taxon>Aculeata</taxon>
        <taxon>Formicoidea</taxon>
        <taxon>Formicidae</taxon>
        <taxon>Formicinae</taxon>
        <taxon>Camponotus</taxon>
    </lineage>
</organism>
<accession>E2AIL4</accession>
<protein>
    <submittedName>
        <fullName evidence="1">Uncharacterized protein</fullName>
    </submittedName>
</protein>